<keyword evidence="11" id="KW-0995">Kinetochore</keyword>
<protein>
    <recommendedName>
        <fullName evidence="17">DASH complex subunit DUO1</fullName>
    </recommendedName>
    <alternativeName>
        <fullName evidence="18">Outer kinetochore protein DUO1</fullName>
    </alternativeName>
</protein>
<evidence type="ECO:0000256" key="16">
    <source>
        <dbReference type="ARBA" id="ARBA00023328"/>
    </source>
</evidence>
<feature type="compositionally biased region" description="Basic and acidic residues" evidence="19">
    <location>
        <begin position="142"/>
        <end position="175"/>
    </location>
</feature>
<evidence type="ECO:0000256" key="19">
    <source>
        <dbReference type="SAM" id="MobiDB-lite"/>
    </source>
</evidence>
<evidence type="ECO:0000256" key="2">
    <source>
        <dbReference type="ARBA" id="ARBA00004186"/>
    </source>
</evidence>
<keyword evidence="8" id="KW-0493">Microtubule</keyword>
<evidence type="ECO:0000256" key="12">
    <source>
        <dbReference type="ARBA" id="ARBA00023054"/>
    </source>
</evidence>
<dbReference type="Proteomes" id="UP001274830">
    <property type="component" value="Unassembled WGS sequence"/>
</dbReference>
<feature type="compositionally biased region" description="Basic and acidic residues" evidence="19">
    <location>
        <begin position="1"/>
        <end position="11"/>
    </location>
</feature>
<evidence type="ECO:0000313" key="20">
    <source>
        <dbReference type="EMBL" id="KAK3679280.1"/>
    </source>
</evidence>
<comment type="subcellular location">
    <subcellularLocation>
        <location evidence="3">Chromosome</location>
        <location evidence="3">Centromere</location>
        <location evidence="3">Kinetochore</location>
    </subcellularLocation>
    <subcellularLocation>
        <location evidence="2">Cytoplasm</location>
        <location evidence="2">Cytoskeleton</location>
        <location evidence="2">Spindle</location>
    </subcellularLocation>
    <subcellularLocation>
        <location evidence="1">Nucleus</location>
    </subcellularLocation>
</comment>
<gene>
    <name evidence="20" type="ORF">LTR78_000841</name>
</gene>
<evidence type="ECO:0000256" key="14">
    <source>
        <dbReference type="ARBA" id="ARBA00023242"/>
    </source>
</evidence>
<keyword evidence="13" id="KW-0206">Cytoskeleton</keyword>
<keyword evidence="15" id="KW-0131">Cell cycle</keyword>
<dbReference type="PANTHER" id="PTHR28216:SF1">
    <property type="entry name" value="DASH COMPLEX SUBUNIT DUO1"/>
    <property type="match status" value="1"/>
</dbReference>
<evidence type="ECO:0000256" key="11">
    <source>
        <dbReference type="ARBA" id="ARBA00022838"/>
    </source>
</evidence>
<feature type="compositionally biased region" description="Low complexity" evidence="19">
    <location>
        <begin position="217"/>
        <end position="235"/>
    </location>
</feature>
<comment type="similarity">
    <text evidence="4">Belongs to the DASH complex DUO1 family.</text>
</comment>
<dbReference type="GO" id="GO:0051301">
    <property type="term" value="P:cell division"/>
    <property type="evidence" value="ECO:0007669"/>
    <property type="project" value="UniProtKB-KW"/>
</dbReference>
<feature type="compositionally biased region" description="Basic and acidic residues" evidence="19">
    <location>
        <begin position="53"/>
        <end position="64"/>
    </location>
</feature>
<dbReference type="GO" id="GO:0072686">
    <property type="term" value="C:mitotic spindle"/>
    <property type="evidence" value="ECO:0007669"/>
    <property type="project" value="InterPro"/>
</dbReference>
<reference evidence="20" key="1">
    <citation type="submission" date="2023-07" db="EMBL/GenBank/DDBJ databases">
        <title>Black Yeasts Isolated from many extreme environments.</title>
        <authorList>
            <person name="Coleine C."/>
            <person name="Stajich J.E."/>
            <person name="Selbmann L."/>
        </authorList>
    </citation>
    <scope>NUCLEOTIDE SEQUENCE</scope>
    <source>
        <strain evidence="20">CCFEE 5485</strain>
    </source>
</reference>
<evidence type="ECO:0000256" key="13">
    <source>
        <dbReference type="ARBA" id="ARBA00023212"/>
    </source>
</evidence>
<name>A0AAE0WVY8_9PEZI</name>
<evidence type="ECO:0000256" key="9">
    <source>
        <dbReference type="ARBA" id="ARBA00022776"/>
    </source>
</evidence>
<feature type="region of interest" description="Disordered" evidence="19">
    <location>
        <begin position="1"/>
        <end position="64"/>
    </location>
</feature>
<evidence type="ECO:0000256" key="17">
    <source>
        <dbReference type="ARBA" id="ARBA00044152"/>
    </source>
</evidence>
<feature type="region of interest" description="Disordered" evidence="19">
    <location>
        <begin position="136"/>
        <end position="242"/>
    </location>
</feature>
<evidence type="ECO:0000256" key="1">
    <source>
        <dbReference type="ARBA" id="ARBA00004123"/>
    </source>
</evidence>
<evidence type="ECO:0000313" key="21">
    <source>
        <dbReference type="Proteomes" id="UP001274830"/>
    </source>
</evidence>
<evidence type="ECO:0000256" key="10">
    <source>
        <dbReference type="ARBA" id="ARBA00022829"/>
    </source>
</evidence>
<feature type="compositionally biased region" description="Gly residues" evidence="19">
    <location>
        <begin position="204"/>
        <end position="216"/>
    </location>
</feature>
<feature type="compositionally biased region" description="Low complexity" evidence="19">
    <location>
        <begin position="193"/>
        <end position="203"/>
    </location>
</feature>
<keyword evidence="16" id="KW-0137">Centromere</keyword>
<dbReference type="Pfam" id="PF08651">
    <property type="entry name" value="DASH_Duo1"/>
    <property type="match status" value="1"/>
</dbReference>
<keyword evidence="7" id="KW-0132">Cell division</keyword>
<dbReference type="GO" id="GO:0000278">
    <property type="term" value="P:mitotic cell cycle"/>
    <property type="evidence" value="ECO:0007669"/>
    <property type="project" value="InterPro"/>
</dbReference>
<evidence type="ECO:0000256" key="8">
    <source>
        <dbReference type="ARBA" id="ARBA00022701"/>
    </source>
</evidence>
<evidence type="ECO:0000256" key="5">
    <source>
        <dbReference type="ARBA" id="ARBA00022454"/>
    </source>
</evidence>
<sequence>MSRSKPTDTRDLGQLSLDDHVDEDVFASPESGATTQKHTPSSNNPSAQKQGHNKNDTDSSREARLQSELGRLQEINSIITSVTSSLEKSRQNMGTVQQTVENASTLLGTWTRILSQTEYNQRLILNPNWQGASRDLEEMEGEEVRRREETERRGIEEQRRREEGLRRAEEDEARRAAAPAVSAGTRGGRSRGTRGASTSARGYVGVGGQTGRGRGTTGPSSRGSGIGRGAASSTRGRGRGLG</sequence>
<organism evidence="20 21">
    <name type="scientific">Recurvomyces mirabilis</name>
    <dbReference type="NCBI Taxonomy" id="574656"/>
    <lineage>
        <taxon>Eukaryota</taxon>
        <taxon>Fungi</taxon>
        <taxon>Dikarya</taxon>
        <taxon>Ascomycota</taxon>
        <taxon>Pezizomycotina</taxon>
        <taxon>Dothideomycetes</taxon>
        <taxon>Dothideomycetidae</taxon>
        <taxon>Mycosphaerellales</taxon>
        <taxon>Teratosphaeriaceae</taxon>
        <taxon>Recurvomyces</taxon>
    </lineage>
</organism>
<evidence type="ECO:0000256" key="7">
    <source>
        <dbReference type="ARBA" id="ARBA00022618"/>
    </source>
</evidence>
<keyword evidence="10" id="KW-0159">Chromosome partition</keyword>
<evidence type="ECO:0000256" key="3">
    <source>
        <dbReference type="ARBA" id="ARBA00004629"/>
    </source>
</evidence>
<keyword evidence="14" id="KW-0539">Nucleus</keyword>
<dbReference type="PANTHER" id="PTHR28216">
    <property type="entry name" value="DASH COMPLEX SUBUNIT DUO1"/>
    <property type="match status" value="1"/>
</dbReference>
<dbReference type="GO" id="GO:0005874">
    <property type="term" value="C:microtubule"/>
    <property type="evidence" value="ECO:0007669"/>
    <property type="project" value="UniProtKB-KW"/>
</dbReference>
<proteinExistence type="inferred from homology"/>
<keyword evidence="6" id="KW-0963">Cytoplasm</keyword>
<comment type="caution">
    <text evidence="20">The sequence shown here is derived from an EMBL/GenBank/DDBJ whole genome shotgun (WGS) entry which is preliminary data.</text>
</comment>
<keyword evidence="12" id="KW-0175">Coiled coil</keyword>
<dbReference type="EMBL" id="JAUTXT010000002">
    <property type="protein sequence ID" value="KAK3679280.1"/>
    <property type="molecule type" value="Genomic_DNA"/>
</dbReference>
<dbReference type="GO" id="GO:0007059">
    <property type="term" value="P:chromosome segregation"/>
    <property type="evidence" value="ECO:0007669"/>
    <property type="project" value="UniProtKB-KW"/>
</dbReference>
<evidence type="ECO:0000256" key="18">
    <source>
        <dbReference type="ARBA" id="ARBA00044358"/>
    </source>
</evidence>
<dbReference type="InterPro" id="IPR013960">
    <property type="entry name" value="DASH_Duo1"/>
</dbReference>
<accession>A0AAE0WVY8</accession>
<dbReference type="GO" id="GO:0042729">
    <property type="term" value="C:DASH complex"/>
    <property type="evidence" value="ECO:0007669"/>
    <property type="project" value="InterPro"/>
</dbReference>
<evidence type="ECO:0000256" key="4">
    <source>
        <dbReference type="ARBA" id="ARBA00005366"/>
    </source>
</evidence>
<feature type="compositionally biased region" description="Polar residues" evidence="19">
    <location>
        <begin position="31"/>
        <end position="50"/>
    </location>
</feature>
<keyword evidence="9" id="KW-0498">Mitosis</keyword>
<keyword evidence="5" id="KW-0158">Chromosome</keyword>
<dbReference type="AlphaFoldDB" id="A0AAE0WVY8"/>
<evidence type="ECO:0000256" key="15">
    <source>
        <dbReference type="ARBA" id="ARBA00023306"/>
    </source>
</evidence>
<keyword evidence="21" id="KW-1185">Reference proteome</keyword>
<evidence type="ECO:0000256" key="6">
    <source>
        <dbReference type="ARBA" id="ARBA00022490"/>
    </source>
</evidence>